<reference evidence="2 3" key="1">
    <citation type="submission" date="2015-11" db="EMBL/GenBank/DDBJ databases">
        <title>Genomes and virulence difference between two physiological races of Phytophthora nicotianae.</title>
        <authorList>
            <person name="Liu H."/>
            <person name="Ma X."/>
            <person name="Yu H."/>
            <person name="Fang D."/>
            <person name="Li Y."/>
            <person name="Wang X."/>
            <person name="Wang W."/>
            <person name="Dong Y."/>
            <person name="Xiao B."/>
        </authorList>
    </citation>
    <scope>NUCLEOTIDE SEQUENCE [LARGE SCALE GENOMIC DNA]</scope>
    <source>
        <strain evidence="3">race 1</strain>
    </source>
</reference>
<proteinExistence type="predicted"/>
<dbReference type="GO" id="GO:0003676">
    <property type="term" value="F:nucleic acid binding"/>
    <property type="evidence" value="ECO:0007669"/>
    <property type="project" value="InterPro"/>
</dbReference>
<protein>
    <recommendedName>
        <fullName evidence="1">DDE-1 domain-containing protein</fullName>
    </recommendedName>
</protein>
<evidence type="ECO:0000313" key="2">
    <source>
        <dbReference type="EMBL" id="KUF86809.1"/>
    </source>
</evidence>
<feature type="domain" description="DDE-1" evidence="1">
    <location>
        <begin position="6"/>
        <end position="102"/>
    </location>
</feature>
<dbReference type="InterPro" id="IPR004875">
    <property type="entry name" value="DDE_SF_endonuclease_dom"/>
</dbReference>
<sequence length="137" mass="15970">MSTFKFCEWLTQLDESMHEQNRRLLQLVDNVTSHNEAPVELTNVKVSKLPPNTTAALQLMNQRIIKCLKDKYKARKQKVELDMFYSGIPYTPVNLYTAMKWCSEGLERCFGADYSKLLVGYYVEDESSIFIVIIKIY</sequence>
<dbReference type="Proteomes" id="UP000054636">
    <property type="component" value="Unassembled WGS sequence"/>
</dbReference>
<dbReference type="Pfam" id="PF03184">
    <property type="entry name" value="DDE_1"/>
    <property type="match status" value="1"/>
</dbReference>
<name>A0A0W8CS15_PHYNI</name>
<evidence type="ECO:0000259" key="1">
    <source>
        <dbReference type="Pfam" id="PF03184"/>
    </source>
</evidence>
<accession>A0A0W8CS15</accession>
<comment type="caution">
    <text evidence="2">The sequence shown here is derived from an EMBL/GenBank/DDBJ whole genome shotgun (WGS) entry which is preliminary data.</text>
</comment>
<gene>
    <name evidence="2" type="ORF">AM588_10001369</name>
</gene>
<dbReference type="AlphaFoldDB" id="A0A0W8CS15"/>
<evidence type="ECO:0000313" key="3">
    <source>
        <dbReference type="Proteomes" id="UP000054636"/>
    </source>
</evidence>
<organism evidence="2 3">
    <name type="scientific">Phytophthora nicotianae</name>
    <name type="common">Potato buckeye rot agent</name>
    <name type="synonym">Phytophthora parasitica</name>
    <dbReference type="NCBI Taxonomy" id="4792"/>
    <lineage>
        <taxon>Eukaryota</taxon>
        <taxon>Sar</taxon>
        <taxon>Stramenopiles</taxon>
        <taxon>Oomycota</taxon>
        <taxon>Peronosporomycetes</taxon>
        <taxon>Peronosporales</taxon>
        <taxon>Peronosporaceae</taxon>
        <taxon>Phytophthora</taxon>
    </lineage>
</organism>
<dbReference type="EMBL" id="LNFP01001309">
    <property type="protein sequence ID" value="KUF86809.1"/>
    <property type="molecule type" value="Genomic_DNA"/>
</dbReference>